<reference evidence="6 7" key="1">
    <citation type="journal article" date="2018" name="BMC Genomics">
        <title>Genomic evidence for intraspecific hybridization in a clonal and extremely halotolerant yeast.</title>
        <authorList>
            <person name="Gostincar C."/>
            <person name="Stajich J.E."/>
            <person name="Zupancic J."/>
            <person name="Zalar P."/>
            <person name="Gunde-Cimerman N."/>
        </authorList>
    </citation>
    <scope>NUCLEOTIDE SEQUENCE [LARGE SCALE GENOMIC DNA]</scope>
    <source>
        <strain evidence="6 7">EXF-6669</strain>
    </source>
</reference>
<dbReference type="AlphaFoldDB" id="A0A3M7AFV4"/>
<dbReference type="PANTHER" id="PTHR19848">
    <property type="entry name" value="WD40 REPEAT PROTEIN"/>
    <property type="match status" value="1"/>
</dbReference>
<dbReference type="InterPro" id="IPR001680">
    <property type="entry name" value="WD40_rpt"/>
</dbReference>
<sequence>MADFDDQGVEDEFENENEDEEMEDANEGEQDAEQYQDQDQDQDQDENDDQNDDEDDQEDDGDDNDEDEDDNEEQDNDQPDSPSRRPSQQPRQPSQPAEQKDHAPSTTYVAPSPKGLSTTTYYPPPRAAALSAQAYDIVPTIAAPQSTSINAVTATPDTRLVFSGGSDGYVRMYNWVETANGKVPLTVAQKHPFVDSVMKGGSLVTYWENEEVYSGDGFRTPSRGDAESQAKWTSPVYSLAVQHQAVWLLSGLESGGINLQTCRHKAGSRITTLKEHTSAVSVLSLSRDEKSVLSGSWDKTILDWDLNTGQTKRTFKGSGGQISAVEVRPESSVPVPEVAADPMPETNGTFASNNADKPRAGSGTMPNGFASGQMNSGGGSEADAAGSPDGSLFGENDHGSLFGEDNAGTGGNAFGEEDDELTAALANGLQEPDAPGEEDTEMGRMGAGGPVQPPANSDDQAQNQDSGPLPDANAEAPAQADGETQRPASNEAANANGLPVSDEPLTAPPTNTSTHATSTNNPADLPPQSESTFLSAAIDGSLRIWDRRMPLPIATLPPSGNTPPWCTSACWSPDGNTFYAGRRNNTVDEYSMHHLGSKKNGEPSRQFKFQAGSGPVYSVRAMPNSRHLVCASQDILRIYDLQHSTEGSKRSTVPFTIVPGHRGGVISSVLLESAELSDLTIVCGPNTYRVHKAILRAHSDYFAALPHFAEGVTNRINLKAIDSGDEDDEACDDVEAVERMIDYFYHLDYSVPVISQPQLEERVDELASRDTPFASKKKKRSKCQRTAEESPARPVRPITPSDGNMALHAKIFAAAVKYQLPGLRTLAAEKFRDAVRVNWHHETFVEAARIAYETTHEEERALRDTVITTLDRHGNELLKRDEIKAFVKNQNDLMYELLCKSHGISLDPTEDPEPLPRCAHCNWACSEETKVCPGWFNASHNGGTYQPCGCQSQCMSCGRFVDGRFL</sequence>
<gene>
    <name evidence="6" type="ORF">D0867_00124</name>
</gene>
<feature type="compositionally biased region" description="Low complexity" evidence="4">
    <location>
        <begin position="508"/>
        <end position="523"/>
    </location>
</feature>
<dbReference type="InterPro" id="IPR057544">
    <property type="entry name" value="Beta-prop_SPT8"/>
</dbReference>
<evidence type="ECO:0000256" key="1">
    <source>
        <dbReference type="ARBA" id="ARBA00022574"/>
    </source>
</evidence>
<dbReference type="InterPro" id="IPR000210">
    <property type="entry name" value="BTB/POZ_dom"/>
</dbReference>
<dbReference type="Proteomes" id="UP000271337">
    <property type="component" value="Unassembled WGS sequence"/>
</dbReference>
<feature type="region of interest" description="Disordered" evidence="4">
    <location>
        <begin position="341"/>
        <end position="415"/>
    </location>
</feature>
<dbReference type="PROSITE" id="PS50294">
    <property type="entry name" value="WD_REPEATS_REGION"/>
    <property type="match status" value="1"/>
</dbReference>
<feature type="compositionally biased region" description="Polar residues" evidence="4">
    <location>
        <begin position="104"/>
        <end position="121"/>
    </location>
</feature>
<dbReference type="VEuPathDB" id="FungiDB:BTJ68_07082"/>
<dbReference type="PROSITE" id="PS50097">
    <property type="entry name" value="BTB"/>
    <property type="match status" value="1"/>
</dbReference>
<dbReference type="OrthoDB" id="10260946at2759"/>
<dbReference type="CDD" id="cd18186">
    <property type="entry name" value="BTB_POZ_ZBTB_KLHL-like"/>
    <property type="match status" value="1"/>
</dbReference>
<dbReference type="Pfam" id="PF23798">
    <property type="entry name" value="Beta-prop_SPT8"/>
    <property type="match status" value="2"/>
</dbReference>
<dbReference type="SUPFAM" id="SSF54695">
    <property type="entry name" value="POZ domain"/>
    <property type="match status" value="1"/>
</dbReference>
<keyword evidence="2" id="KW-0677">Repeat</keyword>
<dbReference type="InterPro" id="IPR036322">
    <property type="entry name" value="WD40_repeat_dom_sf"/>
</dbReference>
<proteinExistence type="predicted"/>
<protein>
    <recommendedName>
        <fullName evidence="5">BTB domain-containing protein</fullName>
    </recommendedName>
</protein>
<feature type="compositionally biased region" description="Polar residues" evidence="4">
    <location>
        <begin position="346"/>
        <end position="355"/>
    </location>
</feature>
<comment type="caution">
    <text evidence="6">The sequence shown here is derived from an EMBL/GenBank/DDBJ whole genome shotgun (WGS) entry which is preliminary data.</text>
</comment>
<feature type="repeat" description="WD" evidence="3">
    <location>
        <begin position="273"/>
        <end position="314"/>
    </location>
</feature>
<evidence type="ECO:0000256" key="4">
    <source>
        <dbReference type="SAM" id="MobiDB-lite"/>
    </source>
</evidence>
<dbReference type="PANTHER" id="PTHR19848:SF8">
    <property type="entry name" value="F-BOX AND WD REPEAT DOMAIN CONTAINING 7"/>
    <property type="match status" value="1"/>
</dbReference>
<evidence type="ECO:0000256" key="3">
    <source>
        <dbReference type="PROSITE-ProRule" id="PRU00221"/>
    </source>
</evidence>
<keyword evidence="1 3" id="KW-0853">WD repeat</keyword>
<dbReference type="InterPro" id="IPR015943">
    <property type="entry name" value="WD40/YVTN_repeat-like_dom_sf"/>
</dbReference>
<feature type="compositionally biased region" description="Polar residues" evidence="4">
    <location>
        <begin position="454"/>
        <end position="466"/>
    </location>
</feature>
<feature type="compositionally biased region" description="Low complexity" evidence="4">
    <location>
        <begin position="79"/>
        <end position="96"/>
    </location>
</feature>
<dbReference type="SMART" id="SM00225">
    <property type="entry name" value="BTB"/>
    <property type="match status" value="1"/>
</dbReference>
<dbReference type="Gene3D" id="2.130.10.10">
    <property type="entry name" value="YVTN repeat-like/Quinoprotein amine dehydrogenase"/>
    <property type="match status" value="2"/>
</dbReference>
<dbReference type="PROSITE" id="PS50082">
    <property type="entry name" value="WD_REPEATS_2"/>
    <property type="match status" value="2"/>
</dbReference>
<dbReference type="Gene3D" id="3.30.710.10">
    <property type="entry name" value="Potassium Channel Kv1.1, Chain A"/>
    <property type="match status" value="1"/>
</dbReference>
<dbReference type="SMART" id="SM00320">
    <property type="entry name" value="WD40"/>
    <property type="match status" value="5"/>
</dbReference>
<feature type="repeat" description="WD" evidence="3">
    <location>
        <begin position="142"/>
        <end position="174"/>
    </location>
</feature>
<accession>A0A3M7AFV4</accession>
<feature type="compositionally biased region" description="Acidic residues" evidence="4">
    <location>
        <begin position="1"/>
        <end position="78"/>
    </location>
</feature>
<organism evidence="6 7">
    <name type="scientific">Hortaea werneckii</name>
    <name type="common">Black yeast</name>
    <name type="synonym">Cladosporium werneckii</name>
    <dbReference type="NCBI Taxonomy" id="91943"/>
    <lineage>
        <taxon>Eukaryota</taxon>
        <taxon>Fungi</taxon>
        <taxon>Dikarya</taxon>
        <taxon>Ascomycota</taxon>
        <taxon>Pezizomycotina</taxon>
        <taxon>Dothideomycetes</taxon>
        <taxon>Dothideomycetidae</taxon>
        <taxon>Mycosphaerellales</taxon>
        <taxon>Teratosphaeriaceae</taxon>
        <taxon>Hortaea</taxon>
    </lineage>
</organism>
<evidence type="ECO:0000256" key="2">
    <source>
        <dbReference type="ARBA" id="ARBA00022737"/>
    </source>
</evidence>
<dbReference type="SUPFAM" id="SSF50978">
    <property type="entry name" value="WD40 repeat-like"/>
    <property type="match status" value="1"/>
</dbReference>
<evidence type="ECO:0000259" key="5">
    <source>
        <dbReference type="PROSITE" id="PS50097"/>
    </source>
</evidence>
<name>A0A3M7AFV4_HORWE</name>
<feature type="region of interest" description="Disordered" evidence="4">
    <location>
        <begin position="1"/>
        <end position="121"/>
    </location>
</feature>
<feature type="compositionally biased region" description="Low complexity" evidence="4">
    <location>
        <begin position="381"/>
        <end position="391"/>
    </location>
</feature>
<dbReference type="EMBL" id="QWIL01000004">
    <property type="protein sequence ID" value="RMY26308.1"/>
    <property type="molecule type" value="Genomic_DNA"/>
</dbReference>
<feature type="region of interest" description="Disordered" evidence="4">
    <location>
        <begin position="430"/>
        <end position="530"/>
    </location>
</feature>
<dbReference type="InterPro" id="IPR011333">
    <property type="entry name" value="SKP1/BTB/POZ_sf"/>
</dbReference>
<evidence type="ECO:0000313" key="6">
    <source>
        <dbReference type="EMBL" id="RMY26308.1"/>
    </source>
</evidence>
<feature type="domain" description="BTB" evidence="5">
    <location>
        <begin position="677"/>
        <end position="753"/>
    </location>
</feature>
<feature type="region of interest" description="Disordered" evidence="4">
    <location>
        <begin position="766"/>
        <end position="800"/>
    </location>
</feature>
<evidence type="ECO:0000313" key="7">
    <source>
        <dbReference type="Proteomes" id="UP000271337"/>
    </source>
</evidence>